<gene>
    <name evidence="2" type="ORF">ADU59_07615</name>
</gene>
<dbReference type="EMBL" id="LGLV01000005">
    <property type="protein sequence ID" value="OBZ96216.1"/>
    <property type="molecule type" value="Genomic_DNA"/>
</dbReference>
<evidence type="ECO:0000256" key="1">
    <source>
        <dbReference type="SAM" id="SignalP"/>
    </source>
</evidence>
<keyword evidence="1" id="KW-0732">Signal</keyword>
<dbReference type="RefSeq" id="WP_068953282.1">
    <property type="nucleotide sequence ID" value="NZ_LGLV01000005.1"/>
</dbReference>
<dbReference type="AlphaFoldDB" id="A0A1C7P5I2"/>
<name>A0A1C7P5I2_9HYPH</name>
<keyword evidence="3" id="KW-1185">Reference proteome</keyword>
<feature type="signal peptide" evidence="1">
    <location>
        <begin position="1"/>
        <end position="24"/>
    </location>
</feature>
<accession>A0A1C7P5I2</accession>
<feature type="chain" id="PRO_5008890275" evidence="1">
    <location>
        <begin position="25"/>
        <end position="112"/>
    </location>
</feature>
<dbReference type="PATRIC" id="fig|1612624.7.peg.1605"/>
<dbReference type="OrthoDB" id="8277777at2"/>
<protein>
    <submittedName>
        <fullName evidence="2">Uncharacterized protein</fullName>
    </submittedName>
</protein>
<organism evidence="2 3">
    <name type="scientific">Pararhizobium polonicum</name>
    <dbReference type="NCBI Taxonomy" id="1612624"/>
    <lineage>
        <taxon>Bacteria</taxon>
        <taxon>Pseudomonadati</taxon>
        <taxon>Pseudomonadota</taxon>
        <taxon>Alphaproteobacteria</taxon>
        <taxon>Hyphomicrobiales</taxon>
        <taxon>Rhizobiaceae</taxon>
        <taxon>Rhizobium/Agrobacterium group</taxon>
        <taxon>Pararhizobium</taxon>
    </lineage>
</organism>
<evidence type="ECO:0000313" key="2">
    <source>
        <dbReference type="EMBL" id="OBZ96216.1"/>
    </source>
</evidence>
<dbReference type="Proteomes" id="UP000093111">
    <property type="component" value="Unassembled WGS sequence"/>
</dbReference>
<sequence length="112" mass="11859">MNRIAKLSTIVALTAFPLAGASYAAGTQENWPQQIDQTVATYKGNNFNIVHSNTLDAGEWVGNTSASEQASFQKALASNRTLTKELKAHSVSIANVIGASQAADGGLTFYVR</sequence>
<evidence type="ECO:0000313" key="3">
    <source>
        <dbReference type="Proteomes" id="UP000093111"/>
    </source>
</evidence>
<reference evidence="2 3" key="1">
    <citation type="journal article" date="2016" name="Syst. Appl. Microbiol.">
        <title>Pararhizobium polonicum sp. nov. isolated from tumors on stone fruit rootstocks.</title>
        <authorList>
            <person name="Pulawska J."/>
            <person name="Kuzmanovic N."/>
            <person name="Willems A."/>
            <person name="Pothier J.F."/>
        </authorList>
    </citation>
    <scope>NUCLEOTIDE SEQUENCE [LARGE SCALE GENOMIC DNA]</scope>
    <source>
        <strain evidence="2 3">F5.1</strain>
    </source>
</reference>
<proteinExistence type="predicted"/>
<comment type="caution">
    <text evidence="2">The sequence shown here is derived from an EMBL/GenBank/DDBJ whole genome shotgun (WGS) entry which is preliminary data.</text>
</comment>